<dbReference type="AlphaFoldDB" id="A0A6G0VYY6"/>
<protein>
    <submittedName>
        <fullName evidence="1">Uncharacterized protein</fullName>
    </submittedName>
</protein>
<sequence length="145" mass="16382">MISYCKSTCASVCVGRAAQHSALATTNNLGIDIIIFSEQHRNIEEKDRWFSDESSRAAVAVLGILQVDNIGLTNQGFRWVEASGYRIYSCNCSPNVSLTYFEDFVGEFWRFERTEIRFSKDEFHHRCNAEGYGDSGVQVHSPTVL</sequence>
<comment type="caution">
    <text evidence="1">The sequence shown here is derived from an EMBL/GenBank/DDBJ whole genome shotgun (WGS) entry which is preliminary data.</text>
</comment>
<evidence type="ECO:0000313" key="1">
    <source>
        <dbReference type="EMBL" id="KAF0711971.1"/>
    </source>
</evidence>
<proteinExistence type="predicted"/>
<keyword evidence="2" id="KW-1185">Reference proteome</keyword>
<gene>
    <name evidence="1" type="ORF">FWK35_00024199</name>
</gene>
<dbReference type="OrthoDB" id="6630564at2759"/>
<organism evidence="1 2">
    <name type="scientific">Aphis craccivora</name>
    <name type="common">Cowpea aphid</name>
    <dbReference type="NCBI Taxonomy" id="307492"/>
    <lineage>
        <taxon>Eukaryota</taxon>
        <taxon>Metazoa</taxon>
        <taxon>Ecdysozoa</taxon>
        <taxon>Arthropoda</taxon>
        <taxon>Hexapoda</taxon>
        <taxon>Insecta</taxon>
        <taxon>Pterygota</taxon>
        <taxon>Neoptera</taxon>
        <taxon>Paraneoptera</taxon>
        <taxon>Hemiptera</taxon>
        <taxon>Sternorrhyncha</taxon>
        <taxon>Aphidomorpha</taxon>
        <taxon>Aphidoidea</taxon>
        <taxon>Aphididae</taxon>
        <taxon>Aphidini</taxon>
        <taxon>Aphis</taxon>
        <taxon>Aphis</taxon>
    </lineage>
</organism>
<dbReference type="Proteomes" id="UP000478052">
    <property type="component" value="Unassembled WGS sequence"/>
</dbReference>
<accession>A0A6G0VYY6</accession>
<evidence type="ECO:0000313" key="2">
    <source>
        <dbReference type="Proteomes" id="UP000478052"/>
    </source>
</evidence>
<reference evidence="1 2" key="1">
    <citation type="submission" date="2019-08" db="EMBL/GenBank/DDBJ databases">
        <title>Whole genome of Aphis craccivora.</title>
        <authorList>
            <person name="Voronova N.V."/>
            <person name="Shulinski R.S."/>
            <person name="Bandarenka Y.V."/>
            <person name="Zhorov D.G."/>
            <person name="Warner D."/>
        </authorList>
    </citation>
    <scope>NUCLEOTIDE SEQUENCE [LARGE SCALE GENOMIC DNA]</scope>
    <source>
        <strain evidence="1">180601</strain>
        <tissue evidence="1">Whole Body</tissue>
    </source>
</reference>
<name>A0A6G0VYY6_APHCR</name>
<dbReference type="EMBL" id="VUJU01011113">
    <property type="protein sequence ID" value="KAF0711971.1"/>
    <property type="molecule type" value="Genomic_DNA"/>
</dbReference>